<dbReference type="PIRSF" id="PIRSF038471">
    <property type="entry name" value="MreC"/>
    <property type="match status" value="1"/>
</dbReference>
<sequence>MALALVLISLYTDWLDPARRELSTLAKPFYQITDIPRRIGEWSDETFVSRAELVQEKDRLASELLIHQRKLQQMAALAAENVRLRQLLNATEILEDDVLVAELIGVSPNPLSHTLVLNRGSDDGVYVGQPVLDAKGLMGQVIEVGADSARVLLLTDPSHALPVQINRNGIRTIAEGTGSLDSLTLRHVSNTTDIRVGDLLVSSGLGQRFPAGYPVAVVESIERDPGQPFAQITARPMAQMDRARNVLLVFDAPQVD</sequence>
<evidence type="ECO:0000256" key="4">
    <source>
        <dbReference type="ARBA" id="ARBA00032089"/>
    </source>
</evidence>
<comment type="caution">
    <text evidence="6">The sequence shown here is derived from an EMBL/GenBank/DDBJ whole genome shotgun (WGS) entry which is preliminary data.</text>
</comment>
<dbReference type="RefSeq" id="WP_382413736.1">
    <property type="nucleotide sequence ID" value="NZ_AP031500.1"/>
</dbReference>
<proteinExistence type="inferred from homology"/>
<keyword evidence="7" id="KW-1185">Reference proteome</keyword>
<dbReference type="InterPro" id="IPR007221">
    <property type="entry name" value="MreC"/>
</dbReference>
<evidence type="ECO:0000256" key="3">
    <source>
        <dbReference type="ARBA" id="ARBA00022960"/>
    </source>
</evidence>
<evidence type="ECO:0000313" key="6">
    <source>
        <dbReference type="EMBL" id="MFC3153787.1"/>
    </source>
</evidence>
<gene>
    <name evidence="6" type="primary">mreC</name>
    <name evidence="6" type="ORF">ACFOEB_01100</name>
</gene>
<comment type="similarity">
    <text evidence="1">Belongs to the MreC family.</text>
</comment>
<dbReference type="NCBIfam" id="TIGR00219">
    <property type="entry name" value="mreC"/>
    <property type="match status" value="1"/>
</dbReference>
<evidence type="ECO:0000313" key="7">
    <source>
        <dbReference type="Proteomes" id="UP001595548"/>
    </source>
</evidence>
<protein>
    <recommendedName>
        <fullName evidence="2">Cell shape-determining protein MreC</fullName>
    </recommendedName>
    <alternativeName>
        <fullName evidence="4">Cell shape protein MreC</fullName>
    </alternativeName>
</protein>
<dbReference type="Gene3D" id="2.40.10.350">
    <property type="entry name" value="Rod shape-determining protein MreC, domain 2"/>
    <property type="match status" value="1"/>
</dbReference>
<dbReference type="InterPro" id="IPR042177">
    <property type="entry name" value="Cell/Rod_1"/>
</dbReference>
<feature type="domain" description="Rod shape-determining protein MreC beta-barrel core" evidence="5">
    <location>
        <begin position="104"/>
        <end position="249"/>
    </location>
</feature>
<evidence type="ECO:0000256" key="1">
    <source>
        <dbReference type="ARBA" id="ARBA00009369"/>
    </source>
</evidence>
<dbReference type="Proteomes" id="UP001595548">
    <property type="component" value="Unassembled WGS sequence"/>
</dbReference>
<evidence type="ECO:0000256" key="2">
    <source>
        <dbReference type="ARBA" id="ARBA00013855"/>
    </source>
</evidence>
<reference evidence="7" key="1">
    <citation type="journal article" date="2019" name="Int. J. Syst. Evol. Microbiol.">
        <title>The Global Catalogue of Microorganisms (GCM) 10K type strain sequencing project: providing services to taxonomists for standard genome sequencing and annotation.</title>
        <authorList>
            <consortium name="The Broad Institute Genomics Platform"/>
            <consortium name="The Broad Institute Genome Sequencing Center for Infectious Disease"/>
            <person name="Wu L."/>
            <person name="Ma J."/>
        </authorList>
    </citation>
    <scope>NUCLEOTIDE SEQUENCE [LARGE SCALE GENOMIC DNA]</scope>
    <source>
        <strain evidence="7">KCTC 52141</strain>
    </source>
</reference>
<dbReference type="InterPro" id="IPR042175">
    <property type="entry name" value="Cell/Rod_MreC_2"/>
</dbReference>
<dbReference type="EMBL" id="JBHRTL010000001">
    <property type="protein sequence ID" value="MFC3153787.1"/>
    <property type="molecule type" value="Genomic_DNA"/>
</dbReference>
<accession>A0ABV7HQ51</accession>
<dbReference type="PANTHER" id="PTHR34138:SF1">
    <property type="entry name" value="CELL SHAPE-DETERMINING PROTEIN MREC"/>
    <property type="match status" value="1"/>
</dbReference>
<dbReference type="PANTHER" id="PTHR34138">
    <property type="entry name" value="CELL SHAPE-DETERMINING PROTEIN MREC"/>
    <property type="match status" value="1"/>
</dbReference>
<organism evidence="6 7">
    <name type="scientific">Gilvimarinus japonicus</name>
    <dbReference type="NCBI Taxonomy" id="1796469"/>
    <lineage>
        <taxon>Bacteria</taxon>
        <taxon>Pseudomonadati</taxon>
        <taxon>Pseudomonadota</taxon>
        <taxon>Gammaproteobacteria</taxon>
        <taxon>Cellvibrionales</taxon>
        <taxon>Cellvibrionaceae</taxon>
        <taxon>Gilvimarinus</taxon>
    </lineage>
</organism>
<dbReference type="InterPro" id="IPR055342">
    <property type="entry name" value="MreC_beta-barrel_core"/>
</dbReference>
<name>A0ABV7HQ51_9GAMM</name>
<dbReference type="Gene3D" id="2.40.10.340">
    <property type="entry name" value="Rod shape-determining protein MreC, domain 1"/>
    <property type="match status" value="1"/>
</dbReference>
<evidence type="ECO:0000259" key="5">
    <source>
        <dbReference type="Pfam" id="PF04085"/>
    </source>
</evidence>
<dbReference type="Pfam" id="PF04085">
    <property type="entry name" value="MreC"/>
    <property type="match status" value="1"/>
</dbReference>
<keyword evidence="3" id="KW-0133">Cell shape</keyword>